<dbReference type="EMBL" id="FZOA01000011">
    <property type="protein sequence ID" value="SNS01173.1"/>
    <property type="molecule type" value="Genomic_DNA"/>
</dbReference>
<evidence type="ECO:0000256" key="2">
    <source>
        <dbReference type="ARBA" id="ARBA00023125"/>
    </source>
</evidence>
<evidence type="ECO:0000313" key="6">
    <source>
        <dbReference type="EMBL" id="SNS01173.1"/>
    </source>
</evidence>
<keyword evidence="1" id="KW-0805">Transcription regulation</keyword>
<dbReference type="PANTHER" id="PTHR47506">
    <property type="entry name" value="TRANSCRIPTIONAL REGULATORY PROTEIN"/>
    <property type="match status" value="1"/>
</dbReference>
<feature type="DNA-binding region" description="H-T-H motif" evidence="4">
    <location>
        <begin position="32"/>
        <end position="51"/>
    </location>
</feature>
<keyword evidence="2 4" id="KW-0238">DNA-binding</keyword>
<gene>
    <name evidence="6" type="ORF">SAMN05192560_2214</name>
</gene>
<dbReference type="InterPro" id="IPR036271">
    <property type="entry name" value="Tet_transcr_reg_TetR-rel_C_sf"/>
</dbReference>
<evidence type="ECO:0000256" key="4">
    <source>
        <dbReference type="PROSITE-ProRule" id="PRU00335"/>
    </source>
</evidence>
<dbReference type="PROSITE" id="PS50977">
    <property type="entry name" value="HTH_TETR_2"/>
    <property type="match status" value="1"/>
</dbReference>
<dbReference type="InterPro" id="IPR009057">
    <property type="entry name" value="Homeodomain-like_sf"/>
</dbReference>
<dbReference type="PANTHER" id="PTHR47506:SF7">
    <property type="entry name" value="TRANSCRIPTIONAL REGULATORY PROTEIN"/>
    <property type="match status" value="1"/>
</dbReference>
<keyword evidence="7" id="KW-1185">Reference proteome</keyword>
<proteinExistence type="predicted"/>
<evidence type="ECO:0000256" key="1">
    <source>
        <dbReference type="ARBA" id="ARBA00023015"/>
    </source>
</evidence>
<reference evidence="7" key="1">
    <citation type="submission" date="2017-06" db="EMBL/GenBank/DDBJ databases">
        <authorList>
            <person name="Varghese N."/>
            <person name="Submissions S."/>
        </authorList>
    </citation>
    <scope>NUCLEOTIDE SEQUENCE [LARGE SCALE GENOMIC DNA]</scope>
    <source>
        <strain evidence="7">Ca-68</strain>
    </source>
</reference>
<evidence type="ECO:0000256" key="3">
    <source>
        <dbReference type="ARBA" id="ARBA00023163"/>
    </source>
</evidence>
<dbReference type="AlphaFoldDB" id="A0A239B1U6"/>
<dbReference type="PRINTS" id="PR00455">
    <property type="entry name" value="HTHTETR"/>
</dbReference>
<accession>A0A239B1U6</accession>
<keyword evidence="3" id="KW-0804">Transcription</keyword>
<dbReference type="SUPFAM" id="SSF46689">
    <property type="entry name" value="Homeodomain-like"/>
    <property type="match status" value="1"/>
</dbReference>
<feature type="domain" description="HTH tetR-type" evidence="5">
    <location>
        <begin position="9"/>
        <end position="69"/>
    </location>
</feature>
<dbReference type="Pfam" id="PF00440">
    <property type="entry name" value="TetR_N"/>
    <property type="match status" value="1"/>
</dbReference>
<dbReference type="Proteomes" id="UP000198305">
    <property type="component" value="Unassembled WGS sequence"/>
</dbReference>
<dbReference type="Gene3D" id="1.10.357.10">
    <property type="entry name" value="Tetracycline Repressor, domain 2"/>
    <property type="match status" value="1"/>
</dbReference>
<name>A0A239B1U6_9PROT</name>
<dbReference type="SUPFAM" id="SSF48498">
    <property type="entry name" value="Tetracyclin repressor-like, C-terminal domain"/>
    <property type="match status" value="1"/>
</dbReference>
<evidence type="ECO:0000313" key="7">
    <source>
        <dbReference type="Proteomes" id="UP000198305"/>
    </source>
</evidence>
<dbReference type="RefSeq" id="WP_089376275.1">
    <property type="nucleotide sequence ID" value="NZ_FZOA01000011.1"/>
</dbReference>
<dbReference type="Gene3D" id="1.10.10.60">
    <property type="entry name" value="Homeodomain-like"/>
    <property type="match status" value="1"/>
</dbReference>
<evidence type="ECO:0000259" key="5">
    <source>
        <dbReference type="PROSITE" id="PS50977"/>
    </source>
</evidence>
<dbReference type="OrthoDB" id="9798857at2"/>
<organism evidence="6 7">
    <name type="scientific">Methylobacillus rhizosphaerae</name>
    <dbReference type="NCBI Taxonomy" id="551994"/>
    <lineage>
        <taxon>Bacteria</taxon>
        <taxon>Pseudomonadati</taxon>
        <taxon>Pseudomonadota</taxon>
        <taxon>Betaproteobacteria</taxon>
        <taxon>Nitrosomonadales</taxon>
        <taxon>Methylophilaceae</taxon>
        <taxon>Methylobacillus</taxon>
    </lineage>
</organism>
<dbReference type="GO" id="GO:0003677">
    <property type="term" value="F:DNA binding"/>
    <property type="evidence" value="ECO:0007669"/>
    <property type="project" value="UniProtKB-UniRule"/>
</dbReference>
<sequence length="197" mass="21673">MKVTRAKSIENREIVLETAARLFREKGFDGIGISDLMKSAGLTSGGFYKNFESKEDLIAKSCQRLSERTASRWKEHIANPEVPNPLKRIASSYLSEKNRDNLATTCMYSTLAAEVPRHGKAVQKVFAEGLESVLEILSTLVPGSTEEEKRANAIAMFSQWVGALILSRAASDNTLSDEILAVAREGSHLEGSGLRER</sequence>
<protein>
    <submittedName>
        <fullName evidence="6">Transcriptional regulator, TetR family</fullName>
    </submittedName>
</protein>
<dbReference type="InterPro" id="IPR001647">
    <property type="entry name" value="HTH_TetR"/>
</dbReference>